<accession>A0AAW2YAV3</accession>
<dbReference type="Pfam" id="PF07727">
    <property type="entry name" value="RVT_2"/>
    <property type="match status" value="1"/>
</dbReference>
<name>A0AAW2YAV3_9LAMI</name>
<organism evidence="3">
    <name type="scientific">Sesamum latifolium</name>
    <dbReference type="NCBI Taxonomy" id="2727402"/>
    <lineage>
        <taxon>Eukaryota</taxon>
        <taxon>Viridiplantae</taxon>
        <taxon>Streptophyta</taxon>
        <taxon>Embryophyta</taxon>
        <taxon>Tracheophyta</taxon>
        <taxon>Spermatophyta</taxon>
        <taxon>Magnoliopsida</taxon>
        <taxon>eudicotyledons</taxon>
        <taxon>Gunneridae</taxon>
        <taxon>Pentapetalae</taxon>
        <taxon>asterids</taxon>
        <taxon>lamiids</taxon>
        <taxon>Lamiales</taxon>
        <taxon>Pedaliaceae</taxon>
        <taxon>Sesamum</taxon>
    </lineage>
</organism>
<feature type="region of interest" description="Disordered" evidence="1">
    <location>
        <begin position="1"/>
        <end position="22"/>
    </location>
</feature>
<feature type="domain" description="Reverse transcriptase Ty1/copia-type" evidence="2">
    <location>
        <begin position="108"/>
        <end position="281"/>
    </location>
</feature>
<feature type="compositionally biased region" description="Low complexity" evidence="1">
    <location>
        <begin position="1"/>
        <end position="12"/>
    </location>
</feature>
<protein>
    <submittedName>
        <fullName evidence="3">Retrovirus-related Pol polyprotein from transposon RE1</fullName>
    </submittedName>
</protein>
<reference evidence="3" key="1">
    <citation type="submission" date="2020-06" db="EMBL/GenBank/DDBJ databases">
        <authorList>
            <person name="Li T."/>
            <person name="Hu X."/>
            <person name="Zhang T."/>
            <person name="Song X."/>
            <person name="Zhang H."/>
            <person name="Dai N."/>
            <person name="Sheng W."/>
            <person name="Hou X."/>
            <person name="Wei L."/>
        </authorList>
    </citation>
    <scope>NUCLEOTIDE SEQUENCE</scope>
    <source>
        <strain evidence="3">KEN1</strain>
        <tissue evidence="3">Leaf</tissue>
    </source>
</reference>
<dbReference type="AlphaFoldDB" id="A0AAW2YAV3"/>
<sequence length="290" mass="32793">MVPSLDNPSSSPSLPPTRPLRQKRPPAWMSDFHCHSASAFHPTSCTLESSYSDFMAALSTVYEPNHYLQAKGMLEWEIAMNDELAALEKNHTWDIVDLPKGKKAIGNKFSPVSKAVMVRIFLAVASTFDWAIHQVDINNVFLHGFLEEDIYMLPPDGSSISPGKVCKLKRSLYGLKQASRKWNQELTSKLLGYGFLQSPHEHCLFIKKSDVGILILLVYVDDVLITSSSDQQLLEVKNFLDATFTIKDLGLAKFFLGLEIVRCSVGIFVTQHKYIRDIISRCEPYFLYTR</sequence>
<proteinExistence type="predicted"/>
<evidence type="ECO:0000259" key="2">
    <source>
        <dbReference type="Pfam" id="PF07727"/>
    </source>
</evidence>
<comment type="caution">
    <text evidence="3">The sequence shown here is derived from an EMBL/GenBank/DDBJ whole genome shotgun (WGS) entry which is preliminary data.</text>
</comment>
<dbReference type="InterPro" id="IPR043502">
    <property type="entry name" value="DNA/RNA_pol_sf"/>
</dbReference>
<dbReference type="EMBL" id="JACGWN010000001">
    <property type="protein sequence ID" value="KAL0462800.1"/>
    <property type="molecule type" value="Genomic_DNA"/>
</dbReference>
<evidence type="ECO:0000313" key="3">
    <source>
        <dbReference type="EMBL" id="KAL0462800.1"/>
    </source>
</evidence>
<reference evidence="3" key="2">
    <citation type="journal article" date="2024" name="Plant">
        <title>Genomic evolution and insights into agronomic trait innovations of Sesamum species.</title>
        <authorList>
            <person name="Miao H."/>
            <person name="Wang L."/>
            <person name="Qu L."/>
            <person name="Liu H."/>
            <person name="Sun Y."/>
            <person name="Le M."/>
            <person name="Wang Q."/>
            <person name="Wei S."/>
            <person name="Zheng Y."/>
            <person name="Lin W."/>
            <person name="Duan Y."/>
            <person name="Cao H."/>
            <person name="Xiong S."/>
            <person name="Wang X."/>
            <person name="Wei L."/>
            <person name="Li C."/>
            <person name="Ma Q."/>
            <person name="Ju M."/>
            <person name="Zhao R."/>
            <person name="Li G."/>
            <person name="Mu C."/>
            <person name="Tian Q."/>
            <person name="Mei H."/>
            <person name="Zhang T."/>
            <person name="Gao T."/>
            <person name="Zhang H."/>
        </authorList>
    </citation>
    <scope>NUCLEOTIDE SEQUENCE</scope>
    <source>
        <strain evidence="3">KEN1</strain>
    </source>
</reference>
<gene>
    <name evidence="3" type="ORF">Slati_0167600</name>
</gene>
<evidence type="ECO:0000256" key="1">
    <source>
        <dbReference type="SAM" id="MobiDB-lite"/>
    </source>
</evidence>
<dbReference type="InterPro" id="IPR013103">
    <property type="entry name" value="RVT_2"/>
</dbReference>
<dbReference type="SUPFAM" id="SSF56672">
    <property type="entry name" value="DNA/RNA polymerases"/>
    <property type="match status" value="1"/>
</dbReference>